<proteinExistence type="predicted"/>
<accession>A0A2W1BD58</accession>
<evidence type="ECO:0000256" key="1">
    <source>
        <dbReference type="SAM" id="MobiDB-lite"/>
    </source>
</evidence>
<gene>
    <name evidence="3" type="primary">HaOG212572</name>
    <name evidence="3" type="ORF">B5X24_HaOG212572</name>
</gene>
<keyword evidence="2" id="KW-0732">Signal</keyword>
<reference evidence="3 4" key="1">
    <citation type="journal article" date="2017" name="BMC Biol.">
        <title>Genomic innovations, transcriptional plasticity and gene loss underlying the evolution and divergence of two highly polyphagous and invasive Helicoverpa pest species.</title>
        <authorList>
            <person name="Pearce S.L."/>
            <person name="Clarke D.F."/>
            <person name="East P.D."/>
            <person name="Elfekih S."/>
            <person name="Gordon K.H."/>
            <person name="Jermiin L.S."/>
            <person name="McGaughran A."/>
            <person name="Oakeshott J.G."/>
            <person name="Papanikolaou A."/>
            <person name="Perera O.P."/>
            <person name="Rane R.V."/>
            <person name="Richards S."/>
            <person name="Tay W.T."/>
            <person name="Walsh T.K."/>
            <person name="Anderson A."/>
            <person name="Anderson C.J."/>
            <person name="Asgari S."/>
            <person name="Board P.G."/>
            <person name="Bretschneider A."/>
            <person name="Campbell P.M."/>
            <person name="Chertemps T."/>
            <person name="Christeller J.T."/>
            <person name="Coppin C.W."/>
            <person name="Downes S.J."/>
            <person name="Duan G."/>
            <person name="Farnsworth C.A."/>
            <person name="Good R.T."/>
            <person name="Han L.B."/>
            <person name="Han Y.C."/>
            <person name="Hatje K."/>
            <person name="Horne I."/>
            <person name="Huang Y.P."/>
            <person name="Hughes D.S."/>
            <person name="Jacquin-Joly E."/>
            <person name="James W."/>
            <person name="Jhangiani S."/>
            <person name="Kollmar M."/>
            <person name="Kuwar S.S."/>
            <person name="Li S."/>
            <person name="Liu N.Y."/>
            <person name="Maibeche M.T."/>
            <person name="Miller J.R."/>
            <person name="Montagne N."/>
            <person name="Perry T."/>
            <person name="Qu J."/>
            <person name="Song S.V."/>
            <person name="Sutton G.G."/>
            <person name="Vogel H."/>
            <person name="Walenz B.P."/>
            <person name="Xu W."/>
            <person name="Zhang H.J."/>
            <person name="Zou Z."/>
            <person name="Batterham P."/>
            <person name="Edwards O.R."/>
            <person name="Feyereisen R."/>
            <person name="Gibbs R.A."/>
            <person name="Heckel D.G."/>
            <person name="McGrath A."/>
            <person name="Robin C."/>
            <person name="Scherer S.E."/>
            <person name="Worley K.C."/>
            <person name="Wu Y.D."/>
        </authorList>
    </citation>
    <scope>NUCLEOTIDE SEQUENCE [LARGE SCALE GENOMIC DNA]</scope>
    <source>
        <strain evidence="3">Harm_GR_Male_#8</strain>
        <tissue evidence="3">Whole organism</tissue>
    </source>
</reference>
<organism evidence="3 4">
    <name type="scientific">Helicoverpa armigera</name>
    <name type="common">Cotton bollworm</name>
    <name type="synonym">Heliothis armigera</name>
    <dbReference type="NCBI Taxonomy" id="29058"/>
    <lineage>
        <taxon>Eukaryota</taxon>
        <taxon>Metazoa</taxon>
        <taxon>Ecdysozoa</taxon>
        <taxon>Arthropoda</taxon>
        <taxon>Hexapoda</taxon>
        <taxon>Insecta</taxon>
        <taxon>Pterygota</taxon>
        <taxon>Neoptera</taxon>
        <taxon>Endopterygota</taxon>
        <taxon>Lepidoptera</taxon>
        <taxon>Glossata</taxon>
        <taxon>Ditrysia</taxon>
        <taxon>Noctuoidea</taxon>
        <taxon>Noctuidae</taxon>
        <taxon>Heliothinae</taxon>
        <taxon>Helicoverpa</taxon>
    </lineage>
</organism>
<dbReference type="AlphaFoldDB" id="A0A2W1BD58"/>
<name>A0A2W1BD58_HELAM</name>
<keyword evidence="4" id="KW-1185">Reference proteome</keyword>
<feature type="chain" id="PRO_5016149116" description="Secreted protein" evidence="2">
    <location>
        <begin position="20"/>
        <end position="87"/>
    </location>
</feature>
<evidence type="ECO:0000313" key="3">
    <source>
        <dbReference type="EMBL" id="PZC71744.1"/>
    </source>
</evidence>
<dbReference type="Proteomes" id="UP000249218">
    <property type="component" value="Unassembled WGS sequence"/>
</dbReference>
<evidence type="ECO:0000313" key="4">
    <source>
        <dbReference type="Proteomes" id="UP000249218"/>
    </source>
</evidence>
<feature type="signal peptide" evidence="2">
    <location>
        <begin position="1"/>
        <end position="19"/>
    </location>
</feature>
<feature type="region of interest" description="Disordered" evidence="1">
    <location>
        <begin position="64"/>
        <end position="87"/>
    </location>
</feature>
<protein>
    <recommendedName>
        <fullName evidence="5">Secreted protein</fullName>
    </recommendedName>
</protein>
<dbReference type="EMBL" id="KZ150261">
    <property type="protein sequence ID" value="PZC71744.1"/>
    <property type="molecule type" value="Genomic_DNA"/>
</dbReference>
<evidence type="ECO:0008006" key="5">
    <source>
        <dbReference type="Google" id="ProtNLM"/>
    </source>
</evidence>
<sequence>MRWLVCGVLLLAMLELRHCLPQVMYYVQPDGTLVPVYESLPGVINTNSQWNNVGNNLRTDASQHTNYGTIYGNNDQQASSSFLKEQN</sequence>
<evidence type="ECO:0000256" key="2">
    <source>
        <dbReference type="SAM" id="SignalP"/>
    </source>
</evidence>